<dbReference type="AlphaFoldDB" id="A0A1F4X565"/>
<dbReference type="EMBL" id="MEWG01000033">
    <property type="protein sequence ID" value="OGC76815.1"/>
    <property type="molecule type" value="Genomic_DNA"/>
</dbReference>
<dbReference type="Proteomes" id="UP000176815">
    <property type="component" value="Unassembled WGS sequence"/>
</dbReference>
<evidence type="ECO:0000259" key="1">
    <source>
        <dbReference type="Pfam" id="PF00174"/>
    </source>
</evidence>
<protein>
    <submittedName>
        <fullName evidence="2">Oxidoreductase</fullName>
    </submittedName>
</protein>
<organism evidence="2 3">
    <name type="scientific">candidate division WWE3 bacterium RIFOXYD1_FULL_39_9</name>
    <dbReference type="NCBI Taxonomy" id="1802649"/>
    <lineage>
        <taxon>Bacteria</taxon>
        <taxon>Katanobacteria</taxon>
    </lineage>
</organism>
<dbReference type="Gene3D" id="3.90.420.10">
    <property type="entry name" value="Oxidoreductase, molybdopterin-binding domain"/>
    <property type="match status" value="1"/>
</dbReference>
<dbReference type="InterPro" id="IPR036374">
    <property type="entry name" value="OxRdtase_Mopterin-bd_sf"/>
</dbReference>
<dbReference type="SUPFAM" id="SSF56524">
    <property type="entry name" value="Oxidoreductase molybdopterin-binding domain"/>
    <property type="match status" value="1"/>
</dbReference>
<dbReference type="PANTHER" id="PTHR43032">
    <property type="entry name" value="PROTEIN-METHIONINE-SULFOXIDE REDUCTASE"/>
    <property type="match status" value="1"/>
</dbReference>
<dbReference type="PANTHER" id="PTHR43032:SF2">
    <property type="entry name" value="BLL0505 PROTEIN"/>
    <property type="match status" value="1"/>
</dbReference>
<evidence type="ECO:0000313" key="2">
    <source>
        <dbReference type="EMBL" id="OGC76815.1"/>
    </source>
</evidence>
<accession>A0A1F4X565</accession>
<reference evidence="2 3" key="1">
    <citation type="journal article" date="2016" name="Nat. Commun.">
        <title>Thousands of microbial genomes shed light on interconnected biogeochemical processes in an aquifer system.</title>
        <authorList>
            <person name="Anantharaman K."/>
            <person name="Brown C.T."/>
            <person name="Hug L.A."/>
            <person name="Sharon I."/>
            <person name="Castelle C.J."/>
            <person name="Probst A.J."/>
            <person name="Thomas B.C."/>
            <person name="Singh A."/>
            <person name="Wilkins M.J."/>
            <person name="Karaoz U."/>
            <person name="Brodie E.L."/>
            <person name="Williams K.H."/>
            <person name="Hubbard S.S."/>
            <person name="Banfield J.F."/>
        </authorList>
    </citation>
    <scope>NUCLEOTIDE SEQUENCE [LARGE SCALE GENOMIC DNA]</scope>
</reference>
<dbReference type="CDD" id="cd00321">
    <property type="entry name" value="SO_family_Moco"/>
    <property type="match status" value="1"/>
</dbReference>
<proteinExistence type="predicted"/>
<gene>
    <name evidence="2" type="ORF">A2619_01975</name>
</gene>
<sequence>MRLSYLLLLVIILGCTSRVTSQLDGVEIRDYMGEDLSSVNDFRENSIRGVQYVDISDYALNVNGLLLSYDNVLSLDRYSKVVTLYCVEGWSVKLLWEGVLVKDLLNMINGSGNTVIFRALDGYSSSLPYDYIISNNILLAFKMNNVTLPPERGYPFQLVAEDRLGYKWVKWVTSIELSNNSGFLGYWESRGYENEAVIGK</sequence>
<evidence type="ECO:0000313" key="3">
    <source>
        <dbReference type="Proteomes" id="UP000176815"/>
    </source>
</evidence>
<dbReference type="Pfam" id="PF00174">
    <property type="entry name" value="Oxidored_molyb"/>
    <property type="match status" value="1"/>
</dbReference>
<comment type="caution">
    <text evidence="2">The sequence shown here is derived from an EMBL/GenBank/DDBJ whole genome shotgun (WGS) entry which is preliminary data.</text>
</comment>
<dbReference type="InterPro" id="IPR000572">
    <property type="entry name" value="OxRdtase_Mopterin-bd_dom"/>
</dbReference>
<feature type="domain" description="Oxidoreductase molybdopterin-binding" evidence="1">
    <location>
        <begin position="51"/>
        <end position="181"/>
    </location>
</feature>
<dbReference type="PROSITE" id="PS51257">
    <property type="entry name" value="PROKAR_LIPOPROTEIN"/>
    <property type="match status" value="1"/>
</dbReference>
<name>A0A1F4X565_UNCKA</name>